<keyword evidence="2" id="KW-1185">Reference proteome</keyword>
<dbReference type="AlphaFoldDB" id="A0A1I4QWP3"/>
<gene>
    <name evidence="1" type="ORF">SAMN05660836_00252</name>
</gene>
<dbReference type="Proteomes" id="UP000199611">
    <property type="component" value="Unassembled WGS sequence"/>
</dbReference>
<dbReference type="EMBL" id="FOUU01000001">
    <property type="protein sequence ID" value="SFM44225.1"/>
    <property type="molecule type" value="Genomic_DNA"/>
</dbReference>
<name>A0A1I4QWP3_9BACT</name>
<sequence length="241" mass="28279">MSQLDKEILIKMVMDGLRRTIIHYGLWFREVEHQLGMEKAFEVEDEAGDTSWAIMMNRLSRVLGFEVEEGIPVPLKEKSEDELLKLLDAVCVNWLANDGVWFQAVEKRYGMDYAKRCNDTCWTRFSPYEAYRIKKLLRMPEKPGLEGLRKALGLRLYARINRQSIEDVDDKTFIFRMNECRVQTARKRKGLPDYPCKSAGLVEYPAFARTIDPRIKTECIACPPDEHPDEWWCAWKFTITE</sequence>
<dbReference type="OrthoDB" id="9793253at2"/>
<dbReference type="RefSeq" id="WP_093392852.1">
    <property type="nucleotide sequence ID" value="NZ_FOUU01000001.1"/>
</dbReference>
<accession>A0A1I4QWP3</accession>
<organism evidence="1 2">
    <name type="scientific">Thermodesulforhabdus norvegica</name>
    <dbReference type="NCBI Taxonomy" id="39841"/>
    <lineage>
        <taxon>Bacteria</taxon>
        <taxon>Pseudomonadati</taxon>
        <taxon>Thermodesulfobacteriota</taxon>
        <taxon>Syntrophobacteria</taxon>
        <taxon>Syntrophobacterales</taxon>
        <taxon>Thermodesulforhabdaceae</taxon>
        <taxon>Thermodesulforhabdus</taxon>
    </lineage>
</organism>
<reference evidence="1 2" key="1">
    <citation type="submission" date="2016-10" db="EMBL/GenBank/DDBJ databases">
        <authorList>
            <person name="de Groot N.N."/>
        </authorList>
    </citation>
    <scope>NUCLEOTIDE SEQUENCE [LARGE SCALE GENOMIC DNA]</scope>
    <source>
        <strain evidence="1 2">DSM 9990</strain>
    </source>
</reference>
<protein>
    <recommendedName>
        <fullName evidence="3">Cytosolic protein</fullName>
    </recommendedName>
</protein>
<evidence type="ECO:0000313" key="2">
    <source>
        <dbReference type="Proteomes" id="UP000199611"/>
    </source>
</evidence>
<evidence type="ECO:0000313" key="1">
    <source>
        <dbReference type="EMBL" id="SFM44225.1"/>
    </source>
</evidence>
<evidence type="ECO:0008006" key="3">
    <source>
        <dbReference type="Google" id="ProtNLM"/>
    </source>
</evidence>
<dbReference type="STRING" id="39841.SAMN05660836_00252"/>
<proteinExistence type="predicted"/>
<dbReference type="Pfam" id="PF19620">
    <property type="entry name" value="DUF6125"/>
    <property type="match status" value="2"/>
</dbReference>